<dbReference type="GO" id="GO:0005739">
    <property type="term" value="C:mitochondrion"/>
    <property type="evidence" value="ECO:0007669"/>
    <property type="project" value="TreeGrafter"/>
</dbReference>
<keyword evidence="10 16" id="KW-0418">Kinase</keyword>
<evidence type="ECO:0000256" key="3">
    <source>
        <dbReference type="ARBA" id="ARBA00010108"/>
    </source>
</evidence>
<dbReference type="GO" id="GO:0009398">
    <property type="term" value="P:FMN biosynthetic process"/>
    <property type="evidence" value="ECO:0007669"/>
    <property type="project" value="TreeGrafter"/>
</dbReference>
<feature type="region of interest" description="Disordered" evidence="14">
    <location>
        <begin position="1"/>
        <end position="25"/>
    </location>
</feature>
<keyword evidence="6" id="KW-0285">Flavoprotein</keyword>
<feature type="region of interest" description="Disordered" evidence="14">
    <location>
        <begin position="234"/>
        <end position="259"/>
    </location>
</feature>
<dbReference type="OrthoDB" id="276388at2759"/>
<evidence type="ECO:0000256" key="7">
    <source>
        <dbReference type="ARBA" id="ARBA00022643"/>
    </source>
</evidence>
<dbReference type="SMART" id="SM00904">
    <property type="entry name" value="Flavokinase"/>
    <property type="match status" value="1"/>
</dbReference>
<comment type="catalytic activity">
    <reaction evidence="13">
        <text>riboflavin + ATP = FMN + ADP + H(+)</text>
        <dbReference type="Rhea" id="RHEA:14357"/>
        <dbReference type="ChEBI" id="CHEBI:15378"/>
        <dbReference type="ChEBI" id="CHEBI:30616"/>
        <dbReference type="ChEBI" id="CHEBI:57986"/>
        <dbReference type="ChEBI" id="CHEBI:58210"/>
        <dbReference type="ChEBI" id="CHEBI:456216"/>
        <dbReference type="EC" id="2.7.1.26"/>
    </reaction>
</comment>
<dbReference type="Pfam" id="PF01687">
    <property type="entry name" value="Flavokinase"/>
    <property type="match status" value="1"/>
</dbReference>
<dbReference type="AlphaFoldDB" id="A0A9W9CRA2"/>
<keyword evidence="9" id="KW-0547">Nucleotide-binding</keyword>
<comment type="function">
    <text evidence="1">Catalyzes the phosphorylation of riboflavin (vitamin B2) to form flavin mononucleotide (FMN) coenzyme.</text>
</comment>
<evidence type="ECO:0000259" key="15">
    <source>
        <dbReference type="SMART" id="SM00904"/>
    </source>
</evidence>
<evidence type="ECO:0000256" key="1">
    <source>
        <dbReference type="ARBA" id="ARBA00003572"/>
    </source>
</evidence>
<dbReference type="PANTHER" id="PTHR22749:SF6">
    <property type="entry name" value="RIBOFLAVIN KINASE"/>
    <property type="match status" value="1"/>
</dbReference>
<evidence type="ECO:0000256" key="9">
    <source>
        <dbReference type="ARBA" id="ARBA00022741"/>
    </source>
</evidence>
<dbReference type="InterPro" id="IPR023468">
    <property type="entry name" value="Riboflavin_kinase"/>
</dbReference>
<evidence type="ECO:0000313" key="16">
    <source>
        <dbReference type="EMBL" id="KAJ4377721.1"/>
    </source>
</evidence>
<dbReference type="GO" id="GO:0008531">
    <property type="term" value="F:riboflavin kinase activity"/>
    <property type="evidence" value="ECO:0007669"/>
    <property type="project" value="UniProtKB-EC"/>
</dbReference>
<keyword evidence="7" id="KW-0288">FMN</keyword>
<evidence type="ECO:0000256" key="2">
    <source>
        <dbReference type="ARBA" id="ARBA00005201"/>
    </source>
</evidence>
<feature type="domain" description="Riboflavin kinase" evidence="15">
    <location>
        <begin position="18"/>
        <end position="216"/>
    </location>
</feature>
<organism evidence="16 17">
    <name type="scientific">Neocucurbitaria cava</name>
    <dbReference type="NCBI Taxonomy" id="798079"/>
    <lineage>
        <taxon>Eukaryota</taxon>
        <taxon>Fungi</taxon>
        <taxon>Dikarya</taxon>
        <taxon>Ascomycota</taxon>
        <taxon>Pezizomycotina</taxon>
        <taxon>Dothideomycetes</taxon>
        <taxon>Pleosporomycetidae</taxon>
        <taxon>Pleosporales</taxon>
        <taxon>Pleosporineae</taxon>
        <taxon>Cucurbitariaceae</taxon>
        <taxon>Neocucurbitaria</taxon>
    </lineage>
</organism>
<gene>
    <name evidence="16" type="primary">FMN1</name>
    <name evidence="16" type="ORF">N0V83_000550</name>
</gene>
<evidence type="ECO:0000256" key="10">
    <source>
        <dbReference type="ARBA" id="ARBA00022777"/>
    </source>
</evidence>
<sequence>MGRPDGPRDPIAGPETPQAPFPLKLRGPVIKGFGRGSREATPTTFTSLLTGNQVCKTNPNASHQLGIPTANIPLSGLGICGHSDLSSGIYYGWCTLDHSSISAQTSATSVPSATNDTSRPAQSSSHAVADLEYSSSKPSSDTVYPTVLSIGYNPYYKNEQRSIEIHILHNFSEDFYGAALSLIVLGFIRPEYDYVSKDALVEDIREDIRVAQRSLARETYGAWKGDAWLRGEGDNAEEHAGKSRDGVGQRDGVGMSQME</sequence>
<evidence type="ECO:0000256" key="14">
    <source>
        <dbReference type="SAM" id="MobiDB-lite"/>
    </source>
</evidence>
<comment type="caution">
    <text evidence="16">The sequence shown here is derived from an EMBL/GenBank/DDBJ whole genome shotgun (WGS) entry which is preliminary data.</text>
</comment>
<dbReference type="EMBL" id="JAPEUY010000001">
    <property type="protein sequence ID" value="KAJ4377721.1"/>
    <property type="molecule type" value="Genomic_DNA"/>
</dbReference>
<comment type="similarity">
    <text evidence="3">Belongs to the flavokinase family.</text>
</comment>
<dbReference type="InterPro" id="IPR023465">
    <property type="entry name" value="Riboflavin_kinase_dom_sf"/>
</dbReference>
<dbReference type="InterPro" id="IPR015865">
    <property type="entry name" value="Riboflavin_kinase_bac/euk"/>
</dbReference>
<evidence type="ECO:0000256" key="12">
    <source>
        <dbReference type="ARBA" id="ARBA00029960"/>
    </source>
</evidence>
<feature type="compositionally biased region" description="Polar residues" evidence="14">
    <location>
        <begin position="107"/>
        <end position="126"/>
    </location>
</feature>
<keyword evidence="8 16" id="KW-0808">Transferase</keyword>
<evidence type="ECO:0000256" key="11">
    <source>
        <dbReference type="ARBA" id="ARBA00022840"/>
    </source>
</evidence>
<keyword evidence="17" id="KW-1185">Reference proteome</keyword>
<evidence type="ECO:0000313" key="17">
    <source>
        <dbReference type="Proteomes" id="UP001140560"/>
    </source>
</evidence>
<dbReference type="Gene3D" id="2.40.30.30">
    <property type="entry name" value="Riboflavin kinase-like"/>
    <property type="match status" value="1"/>
</dbReference>
<dbReference type="EC" id="2.7.1.26" evidence="4"/>
<keyword evidence="11" id="KW-0067">ATP-binding</keyword>
<evidence type="ECO:0000256" key="4">
    <source>
        <dbReference type="ARBA" id="ARBA00012105"/>
    </source>
</evidence>
<evidence type="ECO:0000256" key="5">
    <source>
        <dbReference type="ARBA" id="ARBA00017394"/>
    </source>
</evidence>
<dbReference type="GO" id="GO:0005524">
    <property type="term" value="F:ATP binding"/>
    <property type="evidence" value="ECO:0007669"/>
    <property type="project" value="UniProtKB-KW"/>
</dbReference>
<protein>
    <recommendedName>
        <fullName evidence="5">Riboflavin kinase</fullName>
        <ecNumber evidence="4">2.7.1.26</ecNumber>
    </recommendedName>
    <alternativeName>
        <fullName evidence="12">Flavin mononucleotide kinase 1</fullName>
    </alternativeName>
</protein>
<accession>A0A9W9CRA2</accession>
<name>A0A9W9CRA2_9PLEO</name>
<feature type="compositionally biased region" description="Basic and acidic residues" evidence="14">
    <location>
        <begin position="234"/>
        <end position="248"/>
    </location>
</feature>
<reference evidence="16" key="1">
    <citation type="submission" date="2022-10" db="EMBL/GenBank/DDBJ databases">
        <title>Tapping the CABI collections for fungal endophytes: first genome assemblies for Collariella, Neodidymelliopsis, Ascochyta clinopodiicola, Didymella pomorum, Didymosphaeria variabile, Neocosmospora piperis and Neocucurbitaria cava.</title>
        <authorList>
            <person name="Hill R."/>
        </authorList>
    </citation>
    <scope>NUCLEOTIDE SEQUENCE</scope>
    <source>
        <strain evidence="16">IMI 356814</strain>
    </source>
</reference>
<dbReference type="Proteomes" id="UP001140560">
    <property type="component" value="Unassembled WGS sequence"/>
</dbReference>
<comment type="pathway">
    <text evidence="2">Cofactor biosynthesis; FMN biosynthesis; FMN from riboflavin (ATP route): step 1/1.</text>
</comment>
<proteinExistence type="inferred from homology"/>
<dbReference type="SUPFAM" id="SSF82114">
    <property type="entry name" value="Riboflavin kinase-like"/>
    <property type="match status" value="1"/>
</dbReference>
<dbReference type="PANTHER" id="PTHR22749">
    <property type="entry name" value="RIBOFLAVIN KINASE/FMN ADENYLYLTRANSFERASE"/>
    <property type="match status" value="1"/>
</dbReference>
<dbReference type="GO" id="GO:0009231">
    <property type="term" value="P:riboflavin biosynthetic process"/>
    <property type="evidence" value="ECO:0007669"/>
    <property type="project" value="InterPro"/>
</dbReference>
<evidence type="ECO:0000256" key="8">
    <source>
        <dbReference type="ARBA" id="ARBA00022679"/>
    </source>
</evidence>
<feature type="region of interest" description="Disordered" evidence="14">
    <location>
        <begin position="107"/>
        <end position="137"/>
    </location>
</feature>
<evidence type="ECO:0000256" key="6">
    <source>
        <dbReference type="ARBA" id="ARBA00022630"/>
    </source>
</evidence>
<evidence type="ECO:0000256" key="13">
    <source>
        <dbReference type="ARBA" id="ARBA00047880"/>
    </source>
</evidence>